<accession>A0A2U3DPC3</accession>
<gene>
    <name evidence="1" type="ORF">PCL_12670</name>
</gene>
<dbReference type="Gene3D" id="1.20.120.160">
    <property type="entry name" value="HPT domain"/>
    <property type="match status" value="1"/>
</dbReference>
<proteinExistence type="predicted"/>
<organism evidence="1 2">
    <name type="scientific">Purpureocillium lilacinum</name>
    <name type="common">Paecilomyces lilacinus</name>
    <dbReference type="NCBI Taxonomy" id="33203"/>
    <lineage>
        <taxon>Eukaryota</taxon>
        <taxon>Fungi</taxon>
        <taxon>Dikarya</taxon>
        <taxon>Ascomycota</taxon>
        <taxon>Pezizomycotina</taxon>
        <taxon>Sordariomycetes</taxon>
        <taxon>Hypocreomycetidae</taxon>
        <taxon>Hypocreales</taxon>
        <taxon>Ophiocordycipitaceae</taxon>
        <taxon>Purpureocillium</taxon>
    </lineage>
</organism>
<dbReference type="InterPro" id="IPR036641">
    <property type="entry name" value="HPT_dom_sf"/>
</dbReference>
<sequence length="96" mass="10626">MADPQLGFLTSHLQFRTDEAMVRECSLTRASSTMAALDQDTMSETLRLLLGDIVDINVFRQLLELDEPDQGAFSQAIIVEYICQADEALASMSQAL</sequence>
<evidence type="ECO:0000313" key="1">
    <source>
        <dbReference type="EMBL" id="PWI64100.1"/>
    </source>
</evidence>
<dbReference type="AlphaFoldDB" id="A0A2U3DPC3"/>
<dbReference type="GO" id="GO:0000160">
    <property type="term" value="P:phosphorelay signal transduction system"/>
    <property type="evidence" value="ECO:0007669"/>
    <property type="project" value="InterPro"/>
</dbReference>
<dbReference type="EMBL" id="LCWV01000097">
    <property type="protein sequence ID" value="PWI64100.1"/>
    <property type="molecule type" value="Genomic_DNA"/>
</dbReference>
<name>A0A2U3DPC3_PURLI</name>
<dbReference type="Proteomes" id="UP000245956">
    <property type="component" value="Unassembled WGS sequence"/>
</dbReference>
<evidence type="ECO:0000313" key="2">
    <source>
        <dbReference type="Proteomes" id="UP000245956"/>
    </source>
</evidence>
<comment type="caution">
    <text evidence="1">The sequence shown here is derived from an EMBL/GenBank/DDBJ whole genome shotgun (WGS) entry which is preliminary data.</text>
</comment>
<reference evidence="1 2" key="1">
    <citation type="journal article" date="2016" name="Front. Microbiol.">
        <title>Genome and transcriptome sequences reveal the specific parasitism of the nematophagous Purpureocillium lilacinum 36-1.</title>
        <authorList>
            <person name="Xie J."/>
            <person name="Li S."/>
            <person name="Mo C."/>
            <person name="Xiao X."/>
            <person name="Peng D."/>
            <person name="Wang G."/>
            <person name="Xiao Y."/>
        </authorList>
    </citation>
    <scope>NUCLEOTIDE SEQUENCE [LARGE SCALE GENOMIC DNA]</scope>
    <source>
        <strain evidence="1 2">36-1</strain>
    </source>
</reference>
<protein>
    <submittedName>
        <fullName evidence="1">Uncharacterized protein</fullName>
    </submittedName>
</protein>